<evidence type="ECO:0000259" key="2">
    <source>
        <dbReference type="PROSITE" id="PS51740"/>
    </source>
</evidence>
<dbReference type="OrthoDB" id="9795766at2"/>
<dbReference type="STRING" id="1121400.SAMN02746065_12933"/>
<dbReference type="Pfam" id="PF04014">
    <property type="entry name" value="MazE_antitoxin"/>
    <property type="match status" value="1"/>
</dbReference>
<dbReference type="GO" id="GO:0003677">
    <property type="term" value="F:DNA binding"/>
    <property type="evidence" value="ECO:0007669"/>
    <property type="project" value="UniProtKB-UniRule"/>
</dbReference>
<evidence type="ECO:0000313" key="3">
    <source>
        <dbReference type="EMBL" id="SMD07796.1"/>
    </source>
</evidence>
<dbReference type="RefSeq" id="WP_084071476.1">
    <property type="nucleotide sequence ID" value="NZ_FWXY01000029.1"/>
</dbReference>
<dbReference type="AlphaFoldDB" id="A0A1W2EER6"/>
<dbReference type="SUPFAM" id="SSF89447">
    <property type="entry name" value="AbrB/MazE/MraZ-like"/>
    <property type="match status" value="1"/>
</dbReference>
<reference evidence="3 4" key="1">
    <citation type="submission" date="2017-04" db="EMBL/GenBank/DDBJ databases">
        <authorList>
            <person name="Afonso C.L."/>
            <person name="Miller P.J."/>
            <person name="Scott M.A."/>
            <person name="Spackman E."/>
            <person name="Goraichik I."/>
            <person name="Dimitrov K.M."/>
            <person name="Suarez D.L."/>
            <person name="Swayne D.E."/>
        </authorList>
    </citation>
    <scope>NUCLEOTIDE SEQUENCE [LARGE SCALE GENOMIC DNA]</scope>
    <source>
        <strain evidence="3 4">DSM 3385</strain>
    </source>
</reference>
<accession>A0A1W2EER6</accession>
<evidence type="ECO:0000256" key="1">
    <source>
        <dbReference type="PROSITE-ProRule" id="PRU01076"/>
    </source>
</evidence>
<dbReference type="InterPro" id="IPR007159">
    <property type="entry name" value="SpoVT-AbrB_dom"/>
</dbReference>
<dbReference type="EMBL" id="FWXY01000029">
    <property type="protein sequence ID" value="SMD07796.1"/>
    <property type="molecule type" value="Genomic_DNA"/>
</dbReference>
<dbReference type="SMART" id="SM00966">
    <property type="entry name" value="SpoVT_AbrB"/>
    <property type="match status" value="1"/>
</dbReference>
<feature type="domain" description="SpoVT-AbrB" evidence="2">
    <location>
        <begin position="2"/>
        <end position="46"/>
    </location>
</feature>
<organism evidence="3 4">
    <name type="scientific">Desulfocicer vacuolatum DSM 3385</name>
    <dbReference type="NCBI Taxonomy" id="1121400"/>
    <lineage>
        <taxon>Bacteria</taxon>
        <taxon>Pseudomonadati</taxon>
        <taxon>Thermodesulfobacteriota</taxon>
        <taxon>Desulfobacteria</taxon>
        <taxon>Desulfobacterales</taxon>
        <taxon>Desulfobacteraceae</taxon>
        <taxon>Desulfocicer</taxon>
    </lineage>
</organism>
<keyword evidence="4" id="KW-1185">Reference proteome</keyword>
<dbReference type="PROSITE" id="PS51740">
    <property type="entry name" value="SPOVT_ABRB"/>
    <property type="match status" value="1"/>
</dbReference>
<proteinExistence type="predicted"/>
<keyword evidence="1" id="KW-0238">DNA-binding</keyword>
<dbReference type="Gene3D" id="2.10.260.10">
    <property type="match status" value="1"/>
</dbReference>
<name>A0A1W2EER6_9BACT</name>
<dbReference type="Proteomes" id="UP000192418">
    <property type="component" value="Unassembled WGS sequence"/>
</dbReference>
<protein>
    <submittedName>
        <fullName evidence="3">Antitoxin MazE</fullName>
    </submittedName>
</protein>
<dbReference type="InterPro" id="IPR037914">
    <property type="entry name" value="SpoVT-AbrB_sf"/>
</dbReference>
<evidence type="ECO:0000313" key="4">
    <source>
        <dbReference type="Proteomes" id="UP000192418"/>
    </source>
</evidence>
<gene>
    <name evidence="3" type="ORF">SAMN02746065_12933</name>
</gene>
<sequence>MTTLIRIGNSQGVRIPKAIIEQAQLDEKELEFKVLDEGLLIKPVRKHRQGWQKQFEKFLKTEKEEELDQEWLDAYLVEDEDWEW</sequence>